<comment type="pathway">
    <text evidence="1">Cofactor biosynthesis; thiamine diphosphate biosynthesis.</text>
</comment>
<dbReference type="SUPFAM" id="SSF53613">
    <property type="entry name" value="Ribokinase-like"/>
    <property type="match status" value="1"/>
</dbReference>
<dbReference type="RefSeq" id="WP_011452324.1">
    <property type="nucleotide sequence ID" value="NC_007798.1"/>
</dbReference>
<organism evidence="4 5">
    <name type="scientific">Ehrlichia sennetsu (strain ATCC VR-367 / Miyayama)</name>
    <name type="common">Neorickettsia sennetsu</name>
    <dbReference type="NCBI Taxonomy" id="222891"/>
    <lineage>
        <taxon>Bacteria</taxon>
        <taxon>Pseudomonadati</taxon>
        <taxon>Pseudomonadota</taxon>
        <taxon>Alphaproteobacteria</taxon>
        <taxon>Rickettsiales</taxon>
        <taxon>Anaplasmataceae</taxon>
        <taxon>Ehrlichia</taxon>
    </lineage>
</organism>
<dbReference type="UniPathway" id="UPA00060">
    <property type="reaction ID" value="UER00138"/>
</dbReference>
<dbReference type="InterPro" id="IPR029056">
    <property type="entry name" value="Ribokinase-like"/>
</dbReference>
<dbReference type="AlphaFoldDB" id="Q2GCH8"/>
<dbReference type="GO" id="GO:0005829">
    <property type="term" value="C:cytosol"/>
    <property type="evidence" value="ECO:0007669"/>
    <property type="project" value="TreeGrafter"/>
</dbReference>
<reference evidence="4 5" key="1">
    <citation type="journal article" date="2006" name="PLoS Genet.">
        <title>Comparative genomics of emerging human ehrlichiosis agents.</title>
        <authorList>
            <person name="Dunning Hotopp J.C."/>
            <person name="Lin M."/>
            <person name="Madupu R."/>
            <person name="Crabtree J."/>
            <person name="Angiuoli S.V."/>
            <person name="Eisen J.A."/>
            <person name="Seshadri R."/>
            <person name="Ren Q."/>
            <person name="Wu M."/>
            <person name="Utterback T.R."/>
            <person name="Smith S."/>
            <person name="Lewis M."/>
            <person name="Khouri H."/>
            <person name="Zhang C."/>
            <person name="Niu H."/>
            <person name="Lin Q."/>
            <person name="Ohashi N."/>
            <person name="Zhi N."/>
            <person name="Nelson W."/>
            <person name="Brinkac L.M."/>
            <person name="Dodson R.J."/>
            <person name="Rosovitz M.J."/>
            <person name="Sundaram J."/>
            <person name="Daugherty S.C."/>
            <person name="Davidsen T."/>
            <person name="Durkin A.S."/>
            <person name="Gwinn M."/>
            <person name="Haft D.H."/>
            <person name="Selengut J.D."/>
            <person name="Sullivan S.A."/>
            <person name="Zafar N."/>
            <person name="Zhou L."/>
            <person name="Benahmed F."/>
            <person name="Forberger H."/>
            <person name="Halpin R."/>
            <person name="Mulligan S."/>
            <person name="Robinson J."/>
            <person name="White O."/>
            <person name="Rikihisa Y."/>
            <person name="Tettelin H."/>
        </authorList>
    </citation>
    <scope>NUCLEOTIDE SEQUENCE [LARGE SCALE GENOMIC DNA]</scope>
    <source>
        <strain evidence="5">ATCC VR-367 / Miyayama</strain>
    </source>
</reference>
<dbReference type="CDD" id="cd01169">
    <property type="entry name" value="HMPP_kinase"/>
    <property type="match status" value="1"/>
</dbReference>
<evidence type="ECO:0000259" key="3">
    <source>
        <dbReference type="Pfam" id="PF08543"/>
    </source>
</evidence>
<protein>
    <recommendedName>
        <fullName evidence="2">hydroxymethylpyrimidine kinase</fullName>
        <ecNumber evidence="2">2.7.1.49</ecNumber>
    </recommendedName>
</protein>
<dbReference type="GO" id="GO:0008972">
    <property type="term" value="F:phosphomethylpyrimidine kinase activity"/>
    <property type="evidence" value="ECO:0007669"/>
    <property type="project" value="InterPro"/>
</dbReference>
<accession>Q2GCH8</accession>
<gene>
    <name evidence="4" type="ordered locus">NSE_0954</name>
</gene>
<dbReference type="GO" id="GO:0009229">
    <property type="term" value="P:thiamine diphosphate biosynthetic process"/>
    <property type="evidence" value="ECO:0007669"/>
    <property type="project" value="UniProtKB-UniPathway"/>
</dbReference>
<keyword evidence="4" id="KW-0418">Kinase</keyword>
<dbReference type="GO" id="GO:0008902">
    <property type="term" value="F:hydroxymethylpyrimidine kinase activity"/>
    <property type="evidence" value="ECO:0007669"/>
    <property type="project" value="UniProtKB-EC"/>
</dbReference>
<dbReference type="EMBL" id="CP000237">
    <property type="protein sequence ID" value="ABD46483.1"/>
    <property type="molecule type" value="Genomic_DNA"/>
</dbReference>
<keyword evidence="4" id="KW-0808">Transferase</keyword>
<sequence>MRKIPEVCIVAGSDSIGGAGLQADLRIAALLECSASNVVTCITAQDLRGVHAIQYLSGEIVSKQLICALSRKPKAVKIGMLGNSEIALVVYDVLKDAGIPIVLDPVLISTSNSKLADEGAVQVLLKKLISISHLVTPNLFEAGVLSGSKVFDAESAKIAALRILELGAKNVLVKGIHIKEGKIMDLLISQEGTTMEFQNEVIRINITHGSGCRLSTAIACHMSMGKSLRESIHLASDLLRNEIIRMGVLYSTDTWL</sequence>
<dbReference type="STRING" id="222891.NSE_0954"/>
<dbReference type="OrthoDB" id="9810880at2"/>
<dbReference type="Proteomes" id="UP000001942">
    <property type="component" value="Chromosome"/>
</dbReference>
<dbReference type="EC" id="2.7.1.49" evidence="2"/>
<dbReference type="GO" id="GO:0009228">
    <property type="term" value="P:thiamine biosynthetic process"/>
    <property type="evidence" value="ECO:0007669"/>
    <property type="project" value="InterPro"/>
</dbReference>
<dbReference type="KEGG" id="nse:NSE_0954"/>
<evidence type="ECO:0000256" key="1">
    <source>
        <dbReference type="ARBA" id="ARBA00004948"/>
    </source>
</evidence>
<dbReference type="eggNOG" id="COG0351">
    <property type="taxonomic scope" value="Bacteria"/>
</dbReference>
<evidence type="ECO:0000313" key="4">
    <source>
        <dbReference type="EMBL" id="ABD46483.1"/>
    </source>
</evidence>
<dbReference type="PANTHER" id="PTHR20858">
    <property type="entry name" value="PHOSPHOMETHYLPYRIMIDINE KINASE"/>
    <property type="match status" value="1"/>
</dbReference>
<name>Q2GCH8_EHRS3</name>
<keyword evidence="5" id="KW-1185">Reference proteome</keyword>
<dbReference type="PANTHER" id="PTHR20858:SF17">
    <property type="entry name" value="HYDROXYMETHYLPYRIMIDINE_PHOSPHOMETHYLPYRIMIDINE KINASE THI20-RELATED"/>
    <property type="match status" value="1"/>
</dbReference>
<dbReference type="Pfam" id="PF08543">
    <property type="entry name" value="Phos_pyr_kin"/>
    <property type="match status" value="1"/>
</dbReference>
<dbReference type="InterPro" id="IPR013749">
    <property type="entry name" value="PM/HMP-P_kinase-1"/>
</dbReference>
<evidence type="ECO:0000313" key="5">
    <source>
        <dbReference type="Proteomes" id="UP000001942"/>
    </source>
</evidence>
<evidence type="ECO:0000256" key="2">
    <source>
        <dbReference type="ARBA" id="ARBA00012135"/>
    </source>
</evidence>
<feature type="domain" description="Pyridoxamine kinase/Phosphomethylpyrimidine kinase" evidence="3">
    <location>
        <begin position="14"/>
        <end position="244"/>
    </location>
</feature>
<dbReference type="Gene3D" id="3.40.1190.20">
    <property type="match status" value="1"/>
</dbReference>
<dbReference type="HOGENOM" id="CLU_020520_0_3_5"/>
<proteinExistence type="predicted"/>
<dbReference type="InterPro" id="IPR004399">
    <property type="entry name" value="HMP/HMP-P_kinase_dom"/>
</dbReference>